<dbReference type="Proteomes" id="UP000034164">
    <property type="component" value="Unassembled WGS sequence"/>
</dbReference>
<evidence type="ECO:0000313" key="1">
    <source>
        <dbReference type="EMBL" id="KKZ62717.1"/>
    </source>
</evidence>
<reference evidence="2" key="1">
    <citation type="journal article" date="2015" name="PLoS Genet.">
        <title>The dynamic genome and transcriptome of the human fungal pathogen Blastomyces and close relative Emmonsia.</title>
        <authorList>
            <person name="Munoz J.F."/>
            <person name="Gauthier G.M."/>
            <person name="Desjardins C.A."/>
            <person name="Gallo J.E."/>
            <person name="Holder J."/>
            <person name="Sullivan T.D."/>
            <person name="Marty A.J."/>
            <person name="Carmen J.C."/>
            <person name="Chen Z."/>
            <person name="Ding L."/>
            <person name="Gujja S."/>
            <person name="Magrini V."/>
            <person name="Misas E."/>
            <person name="Mitreva M."/>
            <person name="Priest M."/>
            <person name="Saif S."/>
            <person name="Whiston E.A."/>
            <person name="Young S."/>
            <person name="Zeng Q."/>
            <person name="Goldman W.E."/>
            <person name="Mardis E.R."/>
            <person name="Taylor J.W."/>
            <person name="McEwen J.G."/>
            <person name="Clay O.K."/>
            <person name="Klein B.S."/>
            <person name="Cuomo C.A."/>
        </authorList>
    </citation>
    <scope>NUCLEOTIDE SEQUENCE [LARGE SCALE GENOMIC DNA]</scope>
    <source>
        <strain evidence="2">UAMH 3008</strain>
    </source>
</reference>
<dbReference type="EMBL" id="LCZI01001050">
    <property type="protein sequence ID" value="KKZ62717.1"/>
    <property type="molecule type" value="Genomic_DNA"/>
</dbReference>
<accession>A0A0G2HWT1</accession>
<comment type="caution">
    <text evidence="1">The sequence shown here is derived from an EMBL/GenBank/DDBJ whole genome shotgun (WGS) entry which is preliminary data.</text>
</comment>
<proteinExistence type="predicted"/>
<name>A0A0G2HWT1_9EURO</name>
<dbReference type="VEuPathDB" id="FungiDB:EMCG_02928"/>
<evidence type="ECO:0000313" key="2">
    <source>
        <dbReference type="Proteomes" id="UP000034164"/>
    </source>
</evidence>
<sequence>MGAWDSTGWRIVVPGLTNLHLHLSISISNASQAAHHRHQISLEGVLGFSPPVLTQGELNQADQPFTQIVTHCEPLQRDQPYKKATLSHPSFTQGLSRFLNLSFKSDPALTQEAKEAVD</sequence>
<protein>
    <submittedName>
        <fullName evidence="1">Uncharacterized protein</fullName>
    </submittedName>
</protein>
<gene>
    <name evidence="1" type="ORF">EMCG_02928</name>
</gene>
<organism evidence="1 2">
    <name type="scientific">[Emmonsia] crescens</name>
    <dbReference type="NCBI Taxonomy" id="73230"/>
    <lineage>
        <taxon>Eukaryota</taxon>
        <taxon>Fungi</taxon>
        <taxon>Dikarya</taxon>
        <taxon>Ascomycota</taxon>
        <taxon>Pezizomycotina</taxon>
        <taxon>Eurotiomycetes</taxon>
        <taxon>Eurotiomycetidae</taxon>
        <taxon>Onygenales</taxon>
        <taxon>Ajellomycetaceae</taxon>
        <taxon>Emergomyces</taxon>
    </lineage>
</organism>
<dbReference type="AlphaFoldDB" id="A0A0G2HWT1"/>